<sequence length="235" mass="27287">MNNKEINEFFTITKEEAERTLSQYGGYEKSNADYQDLLKKMEERAKKTVRALAEGKLKLGDVRNEWDFVEPDARFLAVFKGNYDDYLYAYFFLYHWGKHVYSTGKCLSGVRFMVQASTCAGYWKGARERDDWLQLKDIAKQTKIDSGKKVGEGRASYFQPVREELVRLLMSECPAEGWRFKTKAAKAVLDKLQIFIDTHEIDLKADNLESTILRWSSEKYPDVKAAFAKVVRKPL</sequence>
<dbReference type="RefSeq" id="WP_050074272.1">
    <property type="nucleotide sequence ID" value="NZ_CPZJ01000018.1"/>
</dbReference>
<dbReference type="Proteomes" id="UP000038750">
    <property type="component" value="Unassembled WGS sequence"/>
</dbReference>
<gene>
    <name evidence="2" type="ORF">ERS008530_03723</name>
</gene>
<keyword evidence="1" id="KW-0175">Coiled coil</keyword>
<dbReference type="OrthoDB" id="6636953at2"/>
<reference evidence="2 3" key="1">
    <citation type="submission" date="2015-03" db="EMBL/GenBank/DDBJ databases">
        <authorList>
            <person name="Murphy D."/>
        </authorList>
    </citation>
    <scope>NUCLEOTIDE SEQUENCE [LARGE SCALE GENOMIC DNA]</scope>
    <source>
        <strain evidence="2 3">BR165/97</strain>
    </source>
</reference>
<protein>
    <submittedName>
        <fullName evidence="2">Uncharacterized protein</fullName>
    </submittedName>
</protein>
<dbReference type="EMBL" id="CPZJ01000018">
    <property type="protein sequence ID" value="CNG42245.1"/>
    <property type="molecule type" value="Genomic_DNA"/>
</dbReference>
<dbReference type="AlphaFoldDB" id="A0A0T9MSK7"/>
<organism evidence="2 3">
    <name type="scientific">Yersinia intermedia</name>
    <dbReference type="NCBI Taxonomy" id="631"/>
    <lineage>
        <taxon>Bacteria</taxon>
        <taxon>Pseudomonadati</taxon>
        <taxon>Pseudomonadota</taxon>
        <taxon>Gammaproteobacteria</taxon>
        <taxon>Enterobacterales</taxon>
        <taxon>Yersiniaceae</taxon>
        <taxon>Yersinia</taxon>
    </lineage>
</organism>
<evidence type="ECO:0000313" key="2">
    <source>
        <dbReference type="EMBL" id="CNG42245.1"/>
    </source>
</evidence>
<proteinExistence type="predicted"/>
<evidence type="ECO:0000313" key="3">
    <source>
        <dbReference type="Proteomes" id="UP000038750"/>
    </source>
</evidence>
<feature type="coiled-coil region" evidence="1">
    <location>
        <begin position="24"/>
        <end position="51"/>
    </location>
</feature>
<accession>A0A0T9MSK7</accession>
<name>A0A0T9MSK7_YERIN</name>
<evidence type="ECO:0000256" key="1">
    <source>
        <dbReference type="SAM" id="Coils"/>
    </source>
</evidence>